<dbReference type="Proteomes" id="UP000610846">
    <property type="component" value="Unassembled WGS sequence"/>
</dbReference>
<protein>
    <submittedName>
        <fullName evidence="3">Endonuclease/exonuclease/phosphatase family protein</fullName>
    </submittedName>
</protein>
<feature type="transmembrane region" description="Helical" evidence="1">
    <location>
        <begin position="158"/>
        <end position="176"/>
    </location>
</feature>
<keyword evidence="3" id="KW-0255">Endonuclease</keyword>
<feature type="transmembrane region" description="Helical" evidence="1">
    <location>
        <begin position="277"/>
        <end position="298"/>
    </location>
</feature>
<evidence type="ECO:0000256" key="1">
    <source>
        <dbReference type="SAM" id="Phobius"/>
    </source>
</evidence>
<keyword evidence="1" id="KW-0472">Membrane</keyword>
<reference evidence="3" key="2">
    <citation type="submission" date="2020-09" db="EMBL/GenBank/DDBJ databases">
        <authorList>
            <person name="Yu Y."/>
        </authorList>
    </citation>
    <scope>NUCLEOTIDE SEQUENCE</scope>
    <source>
        <strain evidence="3">KCTC 49039</strain>
    </source>
</reference>
<keyword evidence="4" id="KW-1185">Reference proteome</keyword>
<dbReference type="SUPFAM" id="SSF56219">
    <property type="entry name" value="DNase I-like"/>
    <property type="match status" value="1"/>
</dbReference>
<accession>A0A927G7C6</accession>
<evidence type="ECO:0000313" key="4">
    <source>
        <dbReference type="Proteomes" id="UP000610846"/>
    </source>
</evidence>
<sequence>MSAAPRRREDRVVLVLLVLVTALVVELVRASGPLLDHAFASGVETAALTALATYAAPGLFVVMIAARLEITGKVVLFAVVSLVVARLALQWLGTAIAGGADLGLVRYGVGLAAVALAVAVLVVVAAFASGTASPTAETGTGTETGTEAGSTLARGTTVALGVTLGTLLAAALSTTLGTWDAYWRGDVGAWVLTLVVAVAATACAWTVRGRGALPGTRALWVLGPFLALGVQTFANPAFVASQSGVSLTAAVVALAVAGLGVAWFVPWAARPGRARFLAASWISPGLLVVGVAVTFLAVPRLDGPGDLGGWALLVLLTACAPVAGRTLALCLTRPARAVTWGRLAGTASVAGLGAVVPLLGFQLDYDVPLPVPNGWVPVAAALLVAVPAVAVGLRARRAPADDLAAPSTAGADERALPLALAGAVGVLAAVGVTQVHVDGGPDDVSYAQAPGTTTVLDWNLHYGVSADPSVRLDEMVATIESSGADVVTLQEVSRGWVLGGGADMATYLARETGMRVVFAPAADRQFGNAILWDPERGGLDDVVLHALPYGQGPQQRSAISATSDSSGLGVRVTSVHLQHREESTPTRLDQLDALFAQEPVEGAYVLAGDLNSEPGWDEITVVEDQGLESGQDVAGDPDALTSPSVAPAHRIDWVFGSPPLTFRSVDVLDVTASDHRPLVAEIRTS</sequence>
<evidence type="ECO:0000313" key="3">
    <source>
        <dbReference type="EMBL" id="MBD8078078.1"/>
    </source>
</evidence>
<comment type="caution">
    <text evidence="3">The sequence shown here is derived from an EMBL/GenBank/DDBJ whole genome shotgun (WGS) entry which is preliminary data.</text>
</comment>
<keyword evidence="3" id="KW-0540">Nuclease</keyword>
<dbReference type="InterPro" id="IPR005135">
    <property type="entry name" value="Endo/exonuclease/phosphatase"/>
</dbReference>
<feature type="transmembrane region" description="Helical" evidence="1">
    <location>
        <begin position="74"/>
        <end position="92"/>
    </location>
</feature>
<evidence type="ECO:0000259" key="2">
    <source>
        <dbReference type="Pfam" id="PF03372"/>
    </source>
</evidence>
<gene>
    <name evidence="3" type="ORF">IF651_03275</name>
</gene>
<dbReference type="PANTHER" id="PTHR14859:SF1">
    <property type="entry name" value="PGAP2-INTERACTING PROTEIN"/>
    <property type="match status" value="1"/>
</dbReference>
<organism evidence="3 4">
    <name type="scientific">Cellulosimicrobium arenosum</name>
    <dbReference type="NCBI Taxonomy" id="2708133"/>
    <lineage>
        <taxon>Bacteria</taxon>
        <taxon>Bacillati</taxon>
        <taxon>Actinomycetota</taxon>
        <taxon>Actinomycetes</taxon>
        <taxon>Micrococcales</taxon>
        <taxon>Promicromonosporaceae</taxon>
        <taxon>Cellulosimicrobium</taxon>
    </lineage>
</organism>
<feature type="domain" description="Endonuclease/exonuclease/phosphatase" evidence="2">
    <location>
        <begin position="458"/>
        <end position="675"/>
    </location>
</feature>
<dbReference type="GO" id="GO:0016020">
    <property type="term" value="C:membrane"/>
    <property type="evidence" value="ECO:0007669"/>
    <property type="project" value="GOC"/>
</dbReference>
<dbReference type="AlphaFoldDB" id="A0A927G7C6"/>
<dbReference type="Gene3D" id="3.60.10.10">
    <property type="entry name" value="Endonuclease/exonuclease/phosphatase"/>
    <property type="match status" value="1"/>
</dbReference>
<keyword evidence="1" id="KW-1133">Transmembrane helix</keyword>
<dbReference type="GO" id="GO:0006506">
    <property type="term" value="P:GPI anchor biosynthetic process"/>
    <property type="evidence" value="ECO:0007669"/>
    <property type="project" value="TreeGrafter"/>
</dbReference>
<dbReference type="InterPro" id="IPR051916">
    <property type="entry name" value="GPI-anchor_lipid_remodeler"/>
</dbReference>
<feature type="transmembrane region" description="Helical" evidence="1">
    <location>
        <begin position="343"/>
        <end position="363"/>
    </location>
</feature>
<proteinExistence type="predicted"/>
<dbReference type="PANTHER" id="PTHR14859">
    <property type="entry name" value="CALCOFLUOR WHITE HYPERSENSITIVE PROTEIN PRECURSOR"/>
    <property type="match status" value="1"/>
</dbReference>
<feature type="transmembrane region" description="Helical" evidence="1">
    <location>
        <begin position="219"/>
        <end position="239"/>
    </location>
</feature>
<feature type="transmembrane region" description="Helical" evidence="1">
    <location>
        <begin position="104"/>
        <end position="128"/>
    </location>
</feature>
<dbReference type="EMBL" id="JACYHB010000002">
    <property type="protein sequence ID" value="MBD8078078.1"/>
    <property type="molecule type" value="Genomic_DNA"/>
</dbReference>
<dbReference type="InterPro" id="IPR036691">
    <property type="entry name" value="Endo/exonu/phosph_ase_sf"/>
</dbReference>
<reference evidence="3" key="1">
    <citation type="journal article" date="2018" name="Curr. Microbiol.">
        <title>Cellulosimicrobium arenosum sp. nov., Isolated from Marine Sediment Sand.</title>
        <authorList>
            <person name="Oh M."/>
            <person name="Kim J.H."/>
            <person name="Yoon J.H."/>
            <person name="Schumann P."/>
            <person name="Kim W."/>
        </authorList>
    </citation>
    <scope>NUCLEOTIDE SEQUENCE</scope>
    <source>
        <strain evidence="3">KCTC 49039</strain>
    </source>
</reference>
<feature type="transmembrane region" description="Helical" evidence="1">
    <location>
        <begin position="375"/>
        <end position="393"/>
    </location>
</feature>
<feature type="transmembrane region" description="Helical" evidence="1">
    <location>
        <begin position="188"/>
        <end position="207"/>
    </location>
</feature>
<feature type="transmembrane region" description="Helical" evidence="1">
    <location>
        <begin position="46"/>
        <end position="67"/>
    </location>
</feature>
<name>A0A927G7C6_9MICO</name>
<keyword evidence="3" id="KW-0378">Hydrolase</keyword>
<feature type="transmembrane region" description="Helical" evidence="1">
    <location>
        <begin position="310"/>
        <end position="331"/>
    </location>
</feature>
<dbReference type="Pfam" id="PF03372">
    <property type="entry name" value="Exo_endo_phos"/>
    <property type="match status" value="1"/>
</dbReference>
<feature type="transmembrane region" description="Helical" evidence="1">
    <location>
        <begin position="245"/>
        <end position="265"/>
    </location>
</feature>
<dbReference type="RefSeq" id="WP_191827665.1">
    <property type="nucleotide sequence ID" value="NZ_JACYHB010000002.1"/>
</dbReference>
<keyword evidence="1" id="KW-0812">Transmembrane</keyword>
<dbReference type="GO" id="GO:0004519">
    <property type="term" value="F:endonuclease activity"/>
    <property type="evidence" value="ECO:0007669"/>
    <property type="project" value="UniProtKB-KW"/>
</dbReference>